<comment type="similarity">
    <text evidence="9">Belongs to the ABC transporter superfamily. Macrolide exporter (TC 3.A.1.122) family.</text>
</comment>
<dbReference type="PROSITE" id="PS50893">
    <property type="entry name" value="ABC_TRANSPORTER_2"/>
    <property type="match status" value="1"/>
</dbReference>
<dbReference type="Pfam" id="PF02687">
    <property type="entry name" value="FtsX"/>
    <property type="match status" value="1"/>
</dbReference>
<feature type="transmembrane region" description="Helical" evidence="10">
    <location>
        <begin position="1125"/>
        <end position="1150"/>
    </location>
</feature>
<keyword evidence="3" id="KW-1003">Cell membrane</keyword>
<keyword evidence="13" id="KW-1185">Reference proteome</keyword>
<evidence type="ECO:0000256" key="4">
    <source>
        <dbReference type="ARBA" id="ARBA00022692"/>
    </source>
</evidence>
<keyword evidence="4 10" id="KW-0812">Transmembrane</keyword>
<keyword evidence="7 10" id="KW-1133">Transmembrane helix</keyword>
<evidence type="ECO:0000256" key="10">
    <source>
        <dbReference type="SAM" id="Phobius"/>
    </source>
</evidence>
<gene>
    <name evidence="12" type="ORF">H8S40_02290</name>
</gene>
<name>A0ABR7G4R5_9FIRM</name>
<evidence type="ECO:0000256" key="5">
    <source>
        <dbReference type="ARBA" id="ARBA00022741"/>
    </source>
</evidence>
<protein>
    <submittedName>
        <fullName evidence="12">ABC transporter ATP-binding protein/permease</fullName>
    </submittedName>
</protein>
<dbReference type="InterPro" id="IPR017911">
    <property type="entry name" value="MacB-like_ATP-bd"/>
</dbReference>
<accession>A0ABR7G4R5</accession>
<dbReference type="SUPFAM" id="SSF52540">
    <property type="entry name" value="P-loop containing nucleoside triphosphate hydrolases"/>
    <property type="match status" value="1"/>
</dbReference>
<feature type="domain" description="ABC transporter" evidence="11">
    <location>
        <begin position="2"/>
        <end position="240"/>
    </location>
</feature>
<comment type="subcellular location">
    <subcellularLocation>
        <location evidence="1">Cell inner membrane</location>
        <topology evidence="1">Multi-pass membrane protein</topology>
    </subcellularLocation>
</comment>
<evidence type="ECO:0000256" key="3">
    <source>
        <dbReference type="ARBA" id="ARBA00022475"/>
    </source>
</evidence>
<evidence type="ECO:0000256" key="8">
    <source>
        <dbReference type="ARBA" id="ARBA00023136"/>
    </source>
</evidence>
<dbReference type="PANTHER" id="PTHR42798:SF6">
    <property type="entry name" value="CELL DIVISION ATP-BINDING PROTEIN FTSE"/>
    <property type="match status" value="1"/>
</dbReference>
<proteinExistence type="inferred from homology"/>
<organism evidence="12 13">
    <name type="scientific">Ruminococcus hominis</name>
    <dbReference type="NCBI Taxonomy" id="2763065"/>
    <lineage>
        <taxon>Bacteria</taxon>
        <taxon>Bacillati</taxon>
        <taxon>Bacillota</taxon>
        <taxon>Clostridia</taxon>
        <taxon>Eubacteriales</taxon>
        <taxon>Oscillospiraceae</taxon>
        <taxon>Ruminococcus</taxon>
    </lineage>
</organism>
<sequence length="1202" mass="132349">MLQIQHICKEYRTGNLVQKALDDVSLNLRDNEFVAILGPSGSGKTTLLNIIGGLDRYDSGDLIINGISTKKYKDRDWDSYRNHTIGFVFQSYNLIPHQTVLANVELALTISGIGKAQRKKKAIEALKKVGLGEQLHKKPNQMSGGQMQRVAIARALVNDPDILLADEPTGALDSDTSVQVMDLLQEVAKDRLVVMVTHNPELAKEYATRIVNLRDGKIRSDTDPYEVDEAILTPPEHKNMGKSSMSFMTALSLSFNNLKTKKARTLLTSFAGSIGIIGIALILSLSTGVNKYIQNIEEETLSEYPLQIQSTGFDITSMMVGAGGGAEENVKKNKDDGKIKVIQMVTNMFATMNSNDLKSLKNYLDNEEASGIRKYTNAIEYSYNVSPQIFKENGDKIRQVNPDKSFSALGLGSSTSSNSMMSSMMSTDVFYEMPKNSSLYEKQYEVKAGRWPKKYNECVVVLTSDGSISDFMLYTLGLRDSMELDEMIQQFIKEENVKTPENLGTYTYDDIIGKKFKLINSSDCYEYDKQYKVWKDKTDNSSYMKKLVANGEDLKVVGIVQPDADAKATALQAGIAYPYALTEHVAEEAKKSEIVKQQLKNPDINVFTNEKFGTDKGDDDFNMDSLFTVDEAALQKAFKFDESAMSNLGNSLDFSGADLEKAFRVGGDSFELSNMVNLEEVQLDLSGMPQLNLGEILSKLDLSVSPDGLKQMASSLSEGYLEYAKTHPEADYSHLLEDFTEYLKTDEAKKIIEDNIKDIIKESASVTITPEQIQKLLKDTMAGFLQYVTDNGYTDVSKFGEYLQEYLQTDEAKRMLASVGDGIQIDDIEVNITAEQMTKLANELYKGYQNYASVNGKPDPSKMGEQVIKYLGTEDGKKRLTDGLTKTVDMNALESQVSAAMQDYMTKAMGVLSNSMGEAIGTQVSSAMTQIVTQLTKGIESAMTQMMTNVGTQLQNAMGSAMTIDTDAFAKAFQMNMTEDDLVELMMSMNTSNSVSYDSNLQKLGYVDFNVPAEISLYPKNFESKEEVVKILDKYNHKMETEGKDEQVISYTDVVGTLMSSVTNIVDIISYVLIAFVAISLIVSSIMIGVITYISVLERKKEIGILRAIGASKGNVSQVFNAETFIIGLCAGVIGIGLTVILLIPTNAIIHSVADTTAVSAVLPVIPALVLIALSVVLTLIGGLIPSRKASKSDPVTALRTE</sequence>
<dbReference type="SMART" id="SM00382">
    <property type="entry name" value="AAA"/>
    <property type="match status" value="1"/>
</dbReference>
<dbReference type="Pfam" id="PF00005">
    <property type="entry name" value="ABC_tran"/>
    <property type="match status" value="1"/>
</dbReference>
<evidence type="ECO:0000313" key="12">
    <source>
        <dbReference type="EMBL" id="MBC5682417.1"/>
    </source>
</evidence>
<keyword evidence="8 10" id="KW-0472">Membrane</keyword>
<dbReference type="InterPro" id="IPR027417">
    <property type="entry name" value="P-loop_NTPase"/>
</dbReference>
<dbReference type="GO" id="GO:0005524">
    <property type="term" value="F:ATP binding"/>
    <property type="evidence" value="ECO:0007669"/>
    <property type="project" value="UniProtKB-KW"/>
</dbReference>
<comment type="caution">
    <text evidence="12">The sequence shown here is derived from an EMBL/GenBank/DDBJ whole genome shotgun (WGS) entry which is preliminary data.</text>
</comment>
<feature type="transmembrane region" description="Helical" evidence="10">
    <location>
        <begin position="266"/>
        <end position="285"/>
    </location>
</feature>
<dbReference type="InterPro" id="IPR017871">
    <property type="entry name" value="ABC_transporter-like_CS"/>
</dbReference>
<evidence type="ECO:0000256" key="9">
    <source>
        <dbReference type="ARBA" id="ARBA00038388"/>
    </source>
</evidence>
<keyword evidence="6 12" id="KW-0067">ATP-binding</keyword>
<dbReference type="CDD" id="cd03255">
    <property type="entry name" value="ABC_MJ0796_LolCDE_FtsE"/>
    <property type="match status" value="1"/>
</dbReference>
<reference evidence="12 13" key="1">
    <citation type="submission" date="2020-08" db="EMBL/GenBank/DDBJ databases">
        <title>Genome public.</title>
        <authorList>
            <person name="Liu C."/>
            <person name="Sun Q."/>
        </authorList>
    </citation>
    <scope>NUCLEOTIDE SEQUENCE [LARGE SCALE GENOMIC DNA]</scope>
    <source>
        <strain evidence="12 13">NSJ-13</strain>
    </source>
</reference>
<evidence type="ECO:0000259" key="11">
    <source>
        <dbReference type="PROSITE" id="PS50893"/>
    </source>
</evidence>
<evidence type="ECO:0000313" key="13">
    <source>
        <dbReference type="Proteomes" id="UP000631576"/>
    </source>
</evidence>
<dbReference type="Proteomes" id="UP000631576">
    <property type="component" value="Unassembled WGS sequence"/>
</dbReference>
<dbReference type="InterPro" id="IPR003439">
    <property type="entry name" value="ABC_transporter-like_ATP-bd"/>
</dbReference>
<dbReference type="PANTHER" id="PTHR42798">
    <property type="entry name" value="LIPOPROTEIN-RELEASING SYSTEM ATP-BINDING PROTEIN LOLD"/>
    <property type="match status" value="1"/>
</dbReference>
<feature type="transmembrane region" description="Helical" evidence="10">
    <location>
        <begin position="1068"/>
        <end position="1097"/>
    </location>
</feature>
<dbReference type="EMBL" id="JACOPE010000001">
    <property type="protein sequence ID" value="MBC5682417.1"/>
    <property type="molecule type" value="Genomic_DNA"/>
</dbReference>
<evidence type="ECO:0000256" key="1">
    <source>
        <dbReference type="ARBA" id="ARBA00004429"/>
    </source>
</evidence>
<evidence type="ECO:0000256" key="7">
    <source>
        <dbReference type="ARBA" id="ARBA00022989"/>
    </source>
</evidence>
<dbReference type="InterPro" id="IPR003838">
    <property type="entry name" value="ABC3_permease_C"/>
</dbReference>
<dbReference type="RefSeq" id="WP_186864458.1">
    <property type="nucleotide sequence ID" value="NZ_JACOPE010000001.1"/>
</dbReference>
<evidence type="ECO:0000256" key="2">
    <source>
        <dbReference type="ARBA" id="ARBA00022448"/>
    </source>
</evidence>
<dbReference type="PROSITE" id="PS00211">
    <property type="entry name" value="ABC_TRANSPORTER_1"/>
    <property type="match status" value="1"/>
</dbReference>
<dbReference type="InterPro" id="IPR003593">
    <property type="entry name" value="AAA+_ATPase"/>
</dbReference>
<evidence type="ECO:0000256" key="6">
    <source>
        <dbReference type="ARBA" id="ARBA00022840"/>
    </source>
</evidence>
<keyword evidence="2" id="KW-0813">Transport</keyword>
<keyword evidence="5" id="KW-0547">Nucleotide-binding</keyword>
<dbReference type="Gene3D" id="3.40.50.300">
    <property type="entry name" value="P-loop containing nucleotide triphosphate hydrolases"/>
    <property type="match status" value="1"/>
</dbReference>
<feature type="transmembrane region" description="Helical" evidence="10">
    <location>
        <begin position="1162"/>
        <end position="1185"/>
    </location>
</feature>